<dbReference type="EMBL" id="WHWC01000017">
    <property type="protein sequence ID" value="KAG8366403.1"/>
    <property type="molecule type" value="Genomic_DNA"/>
</dbReference>
<dbReference type="CDD" id="cd01650">
    <property type="entry name" value="RT_nLTR_like"/>
    <property type="match status" value="1"/>
</dbReference>
<comment type="caution">
    <text evidence="2">The sequence shown here is derived from an EMBL/GenBank/DDBJ whole genome shotgun (WGS) entry which is preliminary data.</text>
</comment>
<reference evidence="2" key="1">
    <citation type="submission" date="2019-10" db="EMBL/GenBank/DDBJ databases">
        <authorList>
            <person name="Zhang R."/>
            <person name="Pan Y."/>
            <person name="Wang J."/>
            <person name="Ma R."/>
            <person name="Yu S."/>
        </authorList>
    </citation>
    <scope>NUCLEOTIDE SEQUENCE</scope>
    <source>
        <strain evidence="2">LA-IB0</strain>
        <tissue evidence="2">Leaf</tissue>
    </source>
</reference>
<accession>A0AAV6W6U0</accession>
<dbReference type="Proteomes" id="UP000826271">
    <property type="component" value="Unassembled WGS sequence"/>
</dbReference>
<dbReference type="InterPro" id="IPR043502">
    <property type="entry name" value="DNA/RNA_pol_sf"/>
</dbReference>
<evidence type="ECO:0000313" key="2">
    <source>
        <dbReference type="EMBL" id="KAG8366403.1"/>
    </source>
</evidence>
<keyword evidence="3" id="KW-1185">Reference proteome</keyword>
<dbReference type="PROSITE" id="PS50878">
    <property type="entry name" value="RT_POL"/>
    <property type="match status" value="1"/>
</dbReference>
<dbReference type="InterPro" id="IPR000477">
    <property type="entry name" value="RT_dom"/>
</dbReference>
<evidence type="ECO:0000259" key="1">
    <source>
        <dbReference type="PROSITE" id="PS50878"/>
    </source>
</evidence>
<sequence>MMNDLVSPNRSSFITGRNTHDNIFIVQEFVHGFRHMKSRKGGMMIKIDLEKASKPQVLWNGVPLQEFSMECGLRQGDPLFPYLFVLCMERLAYCIEEAVANKLWDPIPACKRGPFFSHMFFADDLILLVRATRKNTITIKVVMQKFCDASGLVINKNKSKMSFAQCTRRWDRRCISMEMGIACTDNLGRYLGVPIVHGRSTPRVYRELLDKVQARQTTWKAKLLNMAGRTTLVKYVMAALPVHTMQSAWLPQGTCNHLDYLSRAFLWATTANPRKMHLVKWKRVVKEDNGGLGIRTTRDKRCSSC</sequence>
<dbReference type="AlphaFoldDB" id="A0AAV6W6U0"/>
<gene>
    <name evidence="2" type="ORF">BUALT_Bualt17G0076000</name>
</gene>
<dbReference type="SUPFAM" id="SSF56672">
    <property type="entry name" value="DNA/RNA polymerases"/>
    <property type="match status" value="1"/>
</dbReference>
<proteinExistence type="predicted"/>
<protein>
    <recommendedName>
        <fullName evidence="1">Reverse transcriptase domain-containing protein</fullName>
    </recommendedName>
</protein>
<evidence type="ECO:0000313" key="3">
    <source>
        <dbReference type="Proteomes" id="UP000826271"/>
    </source>
</evidence>
<feature type="domain" description="Reverse transcriptase" evidence="1">
    <location>
        <begin position="1"/>
        <end position="195"/>
    </location>
</feature>
<dbReference type="PANTHER" id="PTHR33116:SF70">
    <property type="entry name" value="NON-LTR RETROELEMENT REVERSE TRANSCRIPTASE-LIKE PROTEIN"/>
    <property type="match status" value="1"/>
</dbReference>
<dbReference type="Pfam" id="PF00078">
    <property type="entry name" value="RVT_1"/>
    <property type="match status" value="1"/>
</dbReference>
<organism evidence="2 3">
    <name type="scientific">Buddleja alternifolia</name>
    <dbReference type="NCBI Taxonomy" id="168488"/>
    <lineage>
        <taxon>Eukaryota</taxon>
        <taxon>Viridiplantae</taxon>
        <taxon>Streptophyta</taxon>
        <taxon>Embryophyta</taxon>
        <taxon>Tracheophyta</taxon>
        <taxon>Spermatophyta</taxon>
        <taxon>Magnoliopsida</taxon>
        <taxon>eudicotyledons</taxon>
        <taxon>Gunneridae</taxon>
        <taxon>Pentapetalae</taxon>
        <taxon>asterids</taxon>
        <taxon>lamiids</taxon>
        <taxon>Lamiales</taxon>
        <taxon>Scrophulariaceae</taxon>
        <taxon>Buddlejeae</taxon>
        <taxon>Buddleja</taxon>
    </lineage>
</organism>
<name>A0AAV6W6U0_9LAMI</name>
<dbReference type="PANTHER" id="PTHR33116">
    <property type="entry name" value="REVERSE TRANSCRIPTASE ZINC-BINDING DOMAIN-CONTAINING PROTEIN-RELATED-RELATED"/>
    <property type="match status" value="1"/>
</dbReference>